<evidence type="ECO:0000256" key="10">
    <source>
        <dbReference type="ARBA" id="ARBA00022989"/>
    </source>
</evidence>
<dbReference type="HAMAP" id="MF_01635">
    <property type="entry name" value="UbiA"/>
    <property type="match status" value="1"/>
</dbReference>
<feature type="transmembrane region" description="Helical" evidence="12">
    <location>
        <begin position="115"/>
        <end position="133"/>
    </location>
</feature>
<dbReference type="InterPro" id="IPR006370">
    <property type="entry name" value="HB_polyprenyltransferase-like"/>
</dbReference>
<keyword evidence="7 12" id="KW-0831">Ubiquinone biosynthesis</keyword>
<feature type="transmembrane region" description="Helical" evidence="12">
    <location>
        <begin position="208"/>
        <end position="230"/>
    </location>
</feature>
<dbReference type="Gene3D" id="1.20.120.1780">
    <property type="entry name" value="UbiA prenyltransferase"/>
    <property type="match status" value="1"/>
</dbReference>
<evidence type="ECO:0000313" key="14">
    <source>
        <dbReference type="EMBL" id="QJR13315.1"/>
    </source>
</evidence>
<dbReference type="InterPro" id="IPR000537">
    <property type="entry name" value="UbiA_prenyltransferase"/>
</dbReference>
<dbReference type="NCBIfam" id="TIGR01474">
    <property type="entry name" value="ubiA_proteo"/>
    <property type="match status" value="1"/>
</dbReference>
<comment type="function">
    <text evidence="12">Catalyzes the prenylation of para-hydroxybenzoate (PHB) with an all-trans polyprenyl group. Mediates the second step in the final reaction sequence of ubiquinone-8 (UQ-8) biosynthesis, which is the condensation of the polyisoprenoid side chain with PHB, generating the first membrane-bound Q intermediate 3-octaprenyl-4-hydroxybenzoate.</text>
</comment>
<dbReference type="PANTHER" id="PTHR11048:SF28">
    <property type="entry name" value="4-HYDROXYBENZOATE POLYPRENYLTRANSFERASE, MITOCHONDRIAL"/>
    <property type="match status" value="1"/>
</dbReference>
<evidence type="ECO:0000256" key="5">
    <source>
        <dbReference type="ARBA" id="ARBA00022519"/>
    </source>
</evidence>
<dbReference type="InterPro" id="IPR044878">
    <property type="entry name" value="UbiA_sf"/>
</dbReference>
<evidence type="ECO:0000256" key="7">
    <source>
        <dbReference type="ARBA" id="ARBA00022688"/>
    </source>
</evidence>
<evidence type="ECO:0000256" key="11">
    <source>
        <dbReference type="ARBA" id="ARBA00023136"/>
    </source>
</evidence>
<sequence length="291" mass="32257">MSPFLARIDAYEKLIRLDKPIGILLLLWPTLWALWLARRGVPDPTVLWIFIFGTVLMRSAGCAINDWADRKFDAHVERTKNRPLAAGRIAPWEALAVAAVLSLAAFLMVLKLNALTIKLSVVAFALAAIYPFTKRFFAMPQAWLGVAFGFGIPMAFAAHWHVVPPLAWALLAANVLWTIAYDTEYAMVDRDDDVKLGIKTSALLFGKYDVIAVMTCYTLFIVAMLAIGLWAGFGPFYSAGLLAAAIIAGYHYRLIRTRSREGCFKAFLHNNWIGAAIFAGIVADTWQRSSS</sequence>
<comment type="catalytic activity">
    <reaction evidence="12">
        <text>all-trans-octaprenyl diphosphate + 4-hydroxybenzoate = 4-hydroxy-3-(all-trans-octaprenyl)benzoate + diphosphate</text>
        <dbReference type="Rhea" id="RHEA:27782"/>
        <dbReference type="ChEBI" id="CHEBI:1617"/>
        <dbReference type="ChEBI" id="CHEBI:17879"/>
        <dbReference type="ChEBI" id="CHEBI:33019"/>
        <dbReference type="ChEBI" id="CHEBI:57711"/>
        <dbReference type="EC" id="2.5.1.39"/>
    </reaction>
</comment>
<evidence type="ECO:0000256" key="13">
    <source>
        <dbReference type="NCBIfam" id="TIGR01474"/>
    </source>
</evidence>
<feature type="transmembrane region" description="Helical" evidence="12">
    <location>
        <begin position="267"/>
        <end position="286"/>
    </location>
</feature>
<gene>
    <name evidence="12 14" type="primary">ubiA</name>
    <name evidence="14" type="ORF">DSM104440_00098</name>
</gene>
<evidence type="ECO:0000313" key="15">
    <source>
        <dbReference type="Proteomes" id="UP000503096"/>
    </source>
</evidence>
<dbReference type="EMBL" id="CP053073">
    <property type="protein sequence ID" value="QJR13315.1"/>
    <property type="molecule type" value="Genomic_DNA"/>
</dbReference>
<feature type="transmembrane region" description="Helical" evidence="12">
    <location>
        <begin position="89"/>
        <end position="109"/>
    </location>
</feature>
<comment type="cofactor">
    <cofactor evidence="1 12">
        <name>Mg(2+)</name>
        <dbReference type="ChEBI" id="CHEBI:18420"/>
    </cofactor>
</comment>
<evidence type="ECO:0000256" key="3">
    <source>
        <dbReference type="ARBA" id="ARBA00005985"/>
    </source>
</evidence>
<organism evidence="14 15">
    <name type="scientific">Usitatibacter palustris</name>
    <dbReference type="NCBI Taxonomy" id="2732487"/>
    <lineage>
        <taxon>Bacteria</taxon>
        <taxon>Pseudomonadati</taxon>
        <taxon>Pseudomonadota</taxon>
        <taxon>Betaproteobacteria</taxon>
        <taxon>Nitrosomonadales</taxon>
        <taxon>Usitatibacteraceae</taxon>
        <taxon>Usitatibacter</taxon>
    </lineage>
</organism>
<keyword evidence="4 12" id="KW-1003">Cell membrane</keyword>
<evidence type="ECO:0000256" key="6">
    <source>
        <dbReference type="ARBA" id="ARBA00022679"/>
    </source>
</evidence>
<evidence type="ECO:0000256" key="4">
    <source>
        <dbReference type="ARBA" id="ARBA00022475"/>
    </source>
</evidence>
<dbReference type="CDD" id="cd13959">
    <property type="entry name" value="PT_UbiA_COQ2"/>
    <property type="match status" value="1"/>
</dbReference>
<evidence type="ECO:0000256" key="1">
    <source>
        <dbReference type="ARBA" id="ARBA00001946"/>
    </source>
</evidence>
<dbReference type="FunFam" id="1.20.120.1780:FF:000001">
    <property type="entry name" value="4-hydroxybenzoate octaprenyltransferase"/>
    <property type="match status" value="1"/>
</dbReference>
<keyword evidence="9 12" id="KW-0460">Magnesium</keyword>
<accession>A0A6M4H1U5</accession>
<dbReference type="GO" id="GO:0006744">
    <property type="term" value="P:ubiquinone biosynthetic process"/>
    <property type="evidence" value="ECO:0007669"/>
    <property type="project" value="UniProtKB-UniRule"/>
</dbReference>
<dbReference type="InterPro" id="IPR030470">
    <property type="entry name" value="UbiA_prenylTrfase_CS"/>
</dbReference>
<feature type="transmembrane region" description="Helical" evidence="12">
    <location>
        <begin position="21"/>
        <end position="41"/>
    </location>
</feature>
<evidence type="ECO:0000256" key="8">
    <source>
        <dbReference type="ARBA" id="ARBA00022692"/>
    </source>
</evidence>
<keyword evidence="11 12" id="KW-0472">Membrane</keyword>
<comment type="pathway">
    <text evidence="12">Cofactor biosynthesis; ubiquinone biosynthesis.</text>
</comment>
<comment type="subcellular location">
    <subcellularLocation>
        <location evidence="12">Cell inner membrane</location>
        <topology evidence="12">Multi-pass membrane protein</topology>
    </subcellularLocation>
    <subcellularLocation>
        <location evidence="2">Membrane</location>
        <topology evidence="2">Multi-pass membrane protein</topology>
    </subcellularLocation>
</comment>
<keyword evidence="15" id="KW-1185">Reference proteome</keyword>
<dbReference type="EC" id="2.5.1.39" evidence="12 13"/>
<dbReference type="GO" id="GO:0005886">
    <property type="term" value="C:plasma membrane"/>
    <property type="evidence" value="ECO:0007669"/>
    <property type="project" value="UniProtKB-SubCell"/>
</dbReference>
<feature type="transmembrane region" description="Helical" evidence="12">
    <location>
        <begin position="236"/>
        <end position="255"/>
    </location>
</feature>
<feature type="transmembrane region" description="Helical" evidence="12">
    <location>
        <begin position="47"/>
        <end position="68"/>
    </location>
</feature>
<keyword evidence="10 12" id="KW-1133">Transmembrane helix</keyword>
<proteinExistence type="inferred from homology"/>
<dbReference type="InParanoid" id="A0A6M4H1U5"/>
<dbReference type="PROSITE" id="PS00943">
    <property type="entry name" value="UBIA"/>
    <property type="match status" value="1"/>
</dbReference>
<dbReference type="Proteomes" id="UP000503096">
    <property type="component" value="Chromosome"/>
</dbReference>
<dbReference type="AlphaFoldDB" id="A0A6M4H1U5"/>
<evidence type="ECO:0000256" key="2">
    <source>
        <dbReference type="ARBA" id="ARBA00004141"/>
    </source>
</evidence>
<dbReference type="KEGG" id="upl:DSM104440_00098"/>
<keyword evidence="6 12" id="KW-0808">Transferase</keyword>
<comment type="similarity">
    <text evidence="3 12">Belongs to the UbiA prenyltransferase family.</text>
</comment>
<protein>
    <recommendedName>
        <fullName evidence="12 13">4-hydroxybenzoate octaprenyltransferase</fullName>
        <ecNumber evidence="12 13">2.5.1.39</ecNumber>
    </recommendedName>
    <alternativeName>
        <fullName evidence="12">4-HB polyprenyltransferase</fullName>
    </alternativeName>
</protein>
<dbReference type="Pfam" id="PF01040">
    <property type="entry name" value="UbiA"/>
    <property type="match status" value="1"/>
</dbReference>
<evidence type="ECO:0000256" key="9">
    <source>
        <dbReference type="ARBA" id="ARBA00022842"/>
    </source>
</evidence>
<dbReference type="FunFam" id="1.10.357.140:FF:000002">
    <property type="entry name" value="4-hydroxybenzoate octaprenyltransferase"/>
    <property type="match status" value="1"/>
</dbReference>
<name>A0A6M4H1U5_9PROT</name>
<evidence type="ECO:0000256" key="12">
    <source>
        <dbReference type="HAMAP-Rule" id="MF_01635"/>
    </source>
</evidence>
<feature type="transmembrane region" description="Helical" evidence="12">
    <location>
        <begin position="166"/>
        <end position="187"/>
    </location>
</feature>
<reference evidence="14 15" key="1">
    <citation type="submission" date="2020-04" db="EMBL/GenBank/DDBJ databases">
        <title>Usitatibacter rugosus gen. nov., sp. nov. and Usitatibacter palustris sp. nov., novel members of Usitatibacteraceae fam. nov. within the order Nitrosomonadales isolated from soil.</title>
        <authorList>
            <person name="Huber K.J."/>
            <person name="Neumann-Schaal M."/>
            <person name="Geppert A."/>
            <person name="Luckner M."/>
            <person name="Wanner G."/>
            <person name="Overmann J."/>
        </authorList>
    </citation>
    <scope>NUCLEOTIDE SEQUENCE [LARGE SCALE GENOMIC DNA]</scope>
    <source>
        <strain evidence="14 15">Swamp67</strain>
    </source>
</reference>
<dbReference type="RefSeq" id="WP_171159739.1">
    <property type="nucleotide sequence ID" value="NZ_CP053073.1"/>
</dbReference>
<dbReference type="UniPathway" id="UPA00232"/>
<keyword evidence="5 12" id="KW-0997">Cell inner membrane</keyword>
<dbReference type="FunCoup" id="A0A6M4H1U5">
    <property type="interactions" value="465"/>
</dbReference>
<dbReference type="PANTHER" id="PTHR11048">
    <property type="entry name" value="PRENYLTRANSFERASES"/>
    <property type="match status" value="1"/>
</dbReference>
<keyword evidence="8 12" id="KW-0812">Transmembrane</keyword>
<dbReference type="GO" id="GO:0008412">
    <property type="term" value="F:4-hydroxybenzoate polyprenyltransferase activity"/>
    <property type="evidence" value="ECO:0007669"/>
    <property type="project" value="UniProtKB-UniRule"/>
</dbReference>
<dbReference type="InterPro" id="IPR039653">
    <property type="entry name" value="Prenyltransferase"/>
</dbReference>
<dbReference type="Gene3D" id="1.10.357.140">
    <property type="entry name" value="UbiA prenyltransferase"/>
    <property type="match status" value="1"/>
</dbReference>